<evidence type="ECO:0000256" key="1">
    <source>
        <dbReference type="ARBA" id="ARBA00004141"/>
    </source>
</evidence>
<evidence type="ECO:0000256" key="3">
    <source>
        <dbReference type="ARBA" id="ARBA00022989"/>
    </source>
</evidence>
<reference evidence="7 8" key="1">
    <citation type="submission" date="2019-06" db="EMBL/GenBank/DDBJ databases">
        <title>A hidden player of endosymbiotic evolution: DNA virus triggered massive gene transfer.</title>
        <authorList>
            <person name="Matsuo M."/>
            <person name="Katahata A."/>
            <person name="Tachikawa M."/>
            <person name="Minakuchi Y."/>
            <person name="Noguchi H."/>
            <person name="Toyoda A."/>
            <person name="Fujiyama A."/>
            <person name="Suzuki Y."/>
            <person name="Satoh S."/>
            <person name="Nakayama T."/>
            <person name="Kamikawa R."/>
            <person name="Nomura M."/>
            <person name="Inagaki Y."/>
            <person name="Ishida K."/>
            <person name="Obokata J."/>
        </authorList>
    </citation>
    <scope>NUCLEOTIDE SEQUENCE [LARGE SCALE GENOMIC DNA]</scope>
    <source>
        <strain evidence="7 8">MYN1</strain>
    </source>
</reference>
<geneLocation type="organellar chromatophore" evidence="7"/>
<dbReference type="Proteomes" id="UP000503178">
    <property type="component" value="Chromatophore Pltd"/>
</dbReference>
<keyword evidence="8" id="KW-1185">Reference proteome</keyword>
<dbReference type="GO" id="GO:0090471">
    <property type="term" value="F:9,15,9'-tri-cis-zeta-carotene isomerase activity"/>
    <property type="evidence" value="ECO:0007669"/>
    <property type="project" value="TreeGrafter"/>
</dbReference>
<keyword evidence="3 5" id="KW-1133">Transmembrane helix</keyword>
<feature type="transmembrane region" description="Helical" evidence="5">
    <location>
        <begin position="99"/>
        <end position="120"/>
    </location>
</feature>
<dbReference type="AlphaFoldDB" id="A0A5K7VXB8"/>
<organism evidence="7 8">
    <name type="scientific">Paulinella micropora</name>
    <dbReference type="NCBI Taxonomy" id="1928728"/>
    <lineage>
        <taxon>Eukaryota</taxon>
        <taxon>Sar</taxon>
        <taxon>Rhizaria</taxon>
        <taxon>Cercozoa</taxon>
        <taxon>Imbricatea</taxon>
        <taxon>Silicofilosea</taxon>
        <taxon>Euglyphida</taxon>
        <taxon>Paulinellidae</taxon>
        <taxon>Paulinella</taxon>
    </lineage>
</organism>
<proteinExistence type="predicted"/>
<sequence length="274" mass="30999">MAWQNLSLLRIVLLDLFLSIDIHRSTVNMLVLLLIFATIHSGGAALRSKAEARIGPRMWRLLFATLSVSSASIVIGYFLAHYHDGVCLWNLQESPISIVITWIVTAISFVFLYPATYNLLEIPAILMPRIRLYGNGIIRVTRHPQAIGQILWCLAHMIWIGSSFMLFTCIALVGYHIFATWHGDRRLMRDFGNAFAILKANTSIIPFLAVFEGRQQFVFEEFLRPAQLGIITTIGLFWWSHRFINTGSIAFLGSRFEGLLTWPVYSSTTSTFAG</sequence>
<dbReference type="GO" id="GO:0009507">
    <property type="term" value="C:chloroplast"/>
    <property type="evidence" value="ECO:0007669"/>
    <property type="project" value="TreeGrafter"/>
</dbReference>
<evidence type="ECO:0000256" key="5">
    <source>
        <dbReference type="SAM" id="Phobius"/>
    </source>
</evidence>
<comment type="subcellular location">
    <subcellularLocation>
        <location evidence="1">Membrane</location>
        <topology evidence="1">Multi-pass membrane protein</topology>
    </subcellularLocation>
</comment>
<evidence type="ECO:0000256" key="2">
    <source>
        <dbReference type="ARBA" id="ARBA00022692"/>
    </source>
</evidence>
<accession>A0A5K7VXB8</accession>
<evidence type="ECO:0000256" key="4">
    <source>
        <dbReference type="ARBA" id="ARBA00023136"/>
    </source>
</evidence>
<feature type="transmembrane region" description="Helical" evidence="5">
    <location>
        <begin position="29"/>
        <end position="46"/>
    </location>
</feature>
<dbReference type="PANTHER" id="PTHR35988:SF2">
    <property type="entry name" value="15-CIS-ZETA-CAROTENE ISOMERASE, CHLOROPLASTIC"/>
    <property type="match status" value="1"/>
</dbReference>
<protein>
    <recommendedName>
        <fullName evidence="6">NnrU domain-containing protein</fullName>
    </recommendedName>
</protein>
<gene>
    <name evidence="7" type="primary">MYN1_Chr_266</name>
    <name evidence="7" type="ORF">PMYN1_Chma273</name>
</gene>
<evidence type="ECO:0000259" key="6">
    <source>
        <dbReference type="Pfam" id="PF07298"/>
    </source>
</evidence>
<feature type="transmembrane region" description="Helical" evidence="5">
    <location>
        <begin position="191"/>
        <end position="210"/>
    </location>
</feature>
<keyword evidence="2 5" id="KW-0812">Transmembrane</keyword>
<feature type="domain" description="NnrU" evidence="6">
    <location>
        <begin position="29"/>
        <end position="244"/>
    </location>
</feature>
<dbReference type="Pfam" id="PF07298">
    <property type="entry name" value="NnrU"/>
    <property type="match status" value="1"/>
</dbReference>
<feature type="transmembrane region" description="Helical" evidence="5">
    <location>
        <begin position="150"/>
        <end position="179"/>
    </location>
</feature>
<name>A0A5K7VXB8_9EUKA</name>
<dbReference type="GO" id="GO:0016020">
    <property type="term" value="C:membrane"/>
    <property type="evidence" value="ECO:0007669"/>
    <property type="project" value="UniProtKB-SubCell"/>
</dbReference>
<dbReference type="PANTHER" id="PTHR35988">
    <property type="entry name" value="15-CIS-ZETA-CAROTENE ISOMERASE, CHLOROPLASTIC"/>
    <property type="match status" value="1"/>
</dbReference>
<dbReference type="Gene3D" id="1.20.120.1630">
    <property type="match status" value="1"/>
</dbReference>
<evidence type="ECO:0000313" key="8">
    <source>
        <dbReference type="Proteomes" id="UP000503178"/>
    </source>
</evidence>
<keyword evidence="4 5" id="KW-0472">Membrane</keyword>
<evidence type="ECO:0000313" key="7">
    <source>
        <dbReference type="EMBL" id="BBL86082.1"/>
    </source>
</evidence>
<dbReference type="EMBL" id="LC490351">
    <property type="protein sequence ID" value="BBL86082.1"/>
    <property type="molecule type" value="Genomic_DNA"/>
</dbReference>
<dbReference type="InterPro" id="IPR009915">
    <property type="entry name" value="NnrU_dom"/>
</dbReference>
<feature type="transmembrane region" description="Helical" evidence="5">
    <location>
        <begin position="58"/>
        <end position="79"/>
    </location>
</feature>
<keyword evidence="7" id="KW-0934">Plastid</keyword>